<protein>
    <submittedName>
        <fullName evidence="1">Uncharacterized protein</fullName>
    </submittedName>
</protein>
<gene>
    <name evidence="1" type="ORF">D4764_14G0004670</name>
</gene>
<proteinExistence type="predicted"/>
<comment type="caution">
    <text evidence="1">The sequence shown here is derived from an EMBL/GenBank/DDBJ whole genome shotgun (WGS) entry which is preliminary data.</text>
</comment>
<name>A0A5C6P3V8_9TELE</name>
<accession>A0A5C6P3V8</accession>
<keyword evidence="2" id="KW-1185">Reference proteome</keyword>
<reference evidence="1 2" key="1">
    <citation type="submission" date="2019-04" db="EMBL/GenBank/DDBJ databases">
        <title>Chromosome genome assembly for Takifugu flavidus.</title>
        <authorList>
            <person name="Xiao S."/>
        </authorList>
    </citation>
    <scope>NUCLEOTIDE SEQUENCE [LARGE SCALE GENOMIC DNA]</scope>
    <source>
        <strain evidence="1">HTHZ2018</strain>
        <tissue evidence="1">Muscle</tissue>
    </source>
</reference>
<evidence type="ECO:0000313" key="2">
    <source>
        <dbReference type="Proteomes" id="UP000324091"/>
    </source>
</evidence>
<sequence>MPGHAPNETTNGVLGDLLPDLDQGITELLDSLRINLAVPDGPKHNVPEELPAYSSHMKSGIVVDQEEPRSHCTNGYASPDHHWPTTKPVMLNDVAGSIMVSTASPDPFTSVACAQVEPALISKKHRAPMA</sequence>
<dbReference type="EMBL" id="RHFK02000006">
    <property type="protein sequence ID" value="TWW74464.1"/>
    <property type="molecule type" value="Genomic_DNA"/>
</dbReference>
<dbReference type="Proteomes" id="UP000324091">
    <property type="component" value="Chromosome 14"/>
</dbReference>
<dbReference type="AlphaFoldDB" id="A0A5C6P3V8"/>
<evidence type="ECO:0000313" key="1">
    <source>
        <dbReference type="EMBL" id="TWW74464.1"/>
    </source>
</evidence>
<organism evidence="1 2">
    <name type="scientific">Takifugu flavidus</name>
    <name type="common">sansaifugu</name>
    <dbReference type="NCBI Taxonomy" id="433684"/>
    <lineage>
        <taxon>Eukaryota</taxon>
        <taxon>Metazoa</taxon>
        <taxon>Chordata</taxon>
        <taxon>Craniata</taxon>
        <taxon>Vertebrata</taxon>
        <taxon>Euteleostomi</taxon>
        <taxon>Actinopterygii</taxon>
        <taxon>Neopterygii</taxon>
        <taxon>Teleostei</taxon>
        <taxon>Neoteleostei</taxon>
        <taxon>Acanthomorphata</taxon>
        <taxon>Eupercaria</taxon>
        <taxon>Tetraodontiformes</taxon>
        <taxon>Tetradontoidea</taxon>
        <taxon>Tetraodontidae</taxon>
        <taxon>Takifugu</taxon>
    </lineage>
</organism>